<dbReference type="RefSeq" id="WP_288199243.1">
    <property type="nucleotide sequence ID" value="NZ_LT608334.1"/>
</dbReference>
<evidence type="ECO:0000313" key="7">
    <source>
        <dbReference type="EMBL" id="SCM72253.1"/>
    </source>
</evidence>
<feature type="domain" description="Multidrug resistance protein MdtA-like beta-barrel" evidence="5">
    <location>
        <begin position="226"/>
        <end position="308"/>
    </location>
</feature>
<comment type="subcellular location">
    <subcellularLocation>
        <location evidence="1">Cell envelope</location>
    </subcellularLocation>
</comment>
<dbReference type="Gene3D" id="1.10.287.470">
    <property type="entry name" value="Helix hairpin bin"/>
    <property type="match status" value="1"/>
</dbReference>
<evidence type="ECO:0000259" key="5">
    <source>
        <dbReference type="Pfam" id="PF25944"/>
    </source>
</evidence>
<dbReference type="PANTHER" id="PTHR30158:SF24">
    <property type="entry name" value="HLYD FAMILY SECRETION PROTEIN"/>
    <property type="match status" value="1"/>
</dbReference>
<accession>A0A212L3W0</accession>
<feature type="domain" description="Multidrug resistance protein MdtA-like alpha-helical hairpin" evidence="3">
    <location>
        <begin position="121"/>
        <end position="187"/>
    </location>
</feature>
<dbReference type="GO" id="GO:0005886">
    <property type="term" value="C:plasma membrane"/>
    <property type="evidence" value="ECO:0007669"/>
    <property type="project" value="TreeGrafter"/>
</dbReference>
<dbReference type="Pfam" id="PF25876">
    <property type="entry name" value="HH_MFP_RND"/>
    <property type="match status" value="1"/>
</dbReference>
<dbReference type="Pfam" id="PF25917">
    <property type="entry name" value="BSH_RND"/>
    <property type="match status" value="1"/>
</dbReference>
<dbReference type="InterPro" id="IPR058624">
    <property type="entry name" value="MdtA-like_HH"/>
</dbReference>
<evidence type="ECO:0000259" key="4">
    <source>
        <dbReference type="Pfam" id="PF25917"/>
    </source>
</evidence>
<dbReference type="PANTHER" id="PTHR30158">
    <property type="entry name" value="ACRA/E-RELATED COMPONENT OF DRUG EFFLUX TRANSPORTER"/>
    <property type="match status" value="1"/>
</dbReference>
<dbReference type="GO" id="GO:0046677">
    <property type="term" value="P:response to antibiotic"/>
    <property type="evidence" value="ECO:0007669"/>
    <property type="project" value="TreeGrafter"/>
</dbReference>
<protein>
    <submittedName>
        <fullName evidence="7">Hemolysin D</fullName>
    </submittedName>
</protein>
<dbReference type="InterPro" id="IPR058627">
    <property type="entry name" value="MdtA-like_C"/>
</dbReference>
<comment type="similarity">
    <text evidence="2">Belongs to the membrane fusion protein (MFP) (TC 8.A.1) family.</text>
</comment>
<dbReference type="InterPro" id="IPR058626">
    <property type="entry name" value="MdtA-like_b-barrel"/>
</dbReference>
<dbReference type="EMBL" id="FMJD01000002">
    <property type="protein sequence ID" value="SCM72253.1"/>
    <property type="molecule type" value="Genomic_DNA"/>
</dbReference>
<dbReference type="GO" id="GO:0030313">
    <property type="term" value="C:cell envelope"/>
    <property type="evidence" value="ECO:0007669"/>
    <property type="project" value="UniProtKB-SubCell"/>
</dbReference>
<gene>
    <name evidence="7" type="ORF">KL86PLE_100523</name>
</gene>
<dbReference type="InterPro" id="IPR006143">
    <property type="entry name" value="RND_pump_MFP"/>
</dbReference>
<dbReference type="Pfam" id="PF25967">
    <property type="entry name" value="RND-MFP_C"/>
    <property type="match status" value="1"/>
</dbReference>
<dbReference type="Gene3D" id="2.40.420.20">
    <property type="match status" value="1"/>
</dbReference>
<evidence type="ECO:0000259" key="3">
    <source>
        <dbReference type="Pfam" id="PF25876"/>
    </source>
</evidence>
<sequence length="390" mass="41371">MRFLKRRPISSLLSVAVVGAGASLLHPEVRDYLHLSSLAAEPATETAPAAPPAMPVPVERVSRRTLPVYLDYPARTEAIRSVSLQAKVTGYLEEQTVADGADVKAGDVLYALDGRDFETALDQARAQLQRDSAQVDYLRSNLARGEALSQKGFLAKDGFDQRTSALRQAEAAVAISGAAVQAAELDIERSTIRAPFAGRVGRSAASIGTLVTSGATVLNTLVQLDPIYVTFNPSEKELAGIKAALAKGEVSAEISLPGEGERHYAGKLTFVDNRLDPSTGTVAARATIGNGKFDLLPGQYVHLRLSVGDEPNVLMAPQVALGSSQLGKFLYVVGKDGKVEQRMVEIGRTDGDQVAVLSGLAENDLIISGNLQKIWPGVPVEPLPVKVASR</sequence>
<proteinExistence type="inferred from homology"/>
<evidence type="ECO:0000256" key="2">
    <source>
        <dbReference type="ARBA" id="ARBA00009477"/>
    </source>
</evidence>
<dbReference type="Gene3D" id="2.40.50.100">
    <property type="match status" value="1"/>
</dbReference>
<feature type="domain" description="Multidrug resistance protein MdtA-like barrel-sandwich hybrid" evidence="4">
    <location>
        <begin position="80"/>
        <end position="222"/>
    </location>
</feature>
<reference evidence="7" key="1">
    <citation type="submission" date="2016-08" db="EMBL/GenBank/DDBJ databases">
        <authorList>
            <person name="Seilhamer J.J."/>
        </authorList>
    </citation>
    <scope>NUCLEOTIDE SEQUENCE</scope>
    <source>
        <strain evidence="7">86</strain>
    </source>
</reference>
<feature type="domain" description="Multidrug resistance protein MdtA-like C-terminal permuted SH3" evidence="6">
    <location>
        <begin position="312"/>
        <end position="372"/>
    </location>
</feature>
<evidence type="ECO:0000256" key="1">
    <source>
        <dbReference type="ARBA" id="ARBA00004196"/>
    </source>
</evidence>
<evidence type="ECO:0000259" key="6">
    <source>
        <dbReference type="Pfam" id="PF25967"/>
    </source>
</evidence>
<name>A0A212L3W0_9HYPH</name>
<dbReference type="InterPro" id="IPR058625">
    <property type="entry name" value="MdtA-like_BSH"/>
</dbReference>
<dbReference type="AlphaFoldDB" id="A0A212L3W0"/>
<dbReference type="Gene3D" id="2.40.30.170">
    <property type="match status" value="1"/>
</dbReference>
<dbReference type="NCBIfam" id="TIGR01730">
    <property type="entry name" value="RND_mfp"/>
    <property type="match status" value="1"/>
</dbReference>
<dbReference type="GO" id="GO:0022857">
    <property type="term" value="F:transmembrane transporter activity"/>
    <property type="evidence" value="ECO:0007669"/>
    <property type="project" value="InterPro"/>
</dbReference>
<dbReference type="SUPFAM" id="SSF111369">
    <property type="entry name" value="HlyD-like secretion proteins"/>
    <property type="match status" value="1"/>
</dbReference>
<dbReference type="Pfam" id="PF25944">
    <property type="entry name" value="Beta-barrel_RND"/>
    <property type="match status" value="1"/>
</dbReference>
<organism evidence="7">
    <name type="scientific">uncultured Pleomorphomonas sp</name>
    <dbReference type="NCBI Taxonomy" id="442121"/>
    <lineage>
        <taxon>Bacteria</taxon>
        <taxon>Pseudomonadati</taxon>
        <taxon>Pseudomonadota</taxon>
        <taxon>Alphaproteobacteria</taxon>
        <taxon>Hyphomicrobiales</taxon>
        <taxon>Pleomorphomonadaceae</taxon>
        <taxon>Pleomorphomonas</taxon>
        <taxon>environmental samples</taxon>
    </lineage>
</organism>